<dbReference type="EMBL" id="CP036279">
    <property type="protein sequence ID" value="QDU64166.1"/>
    <property type="molecule type" value="Genomic_DNA"/>
</dbReference>
<dbReference type="InterPro" id="IPR012674">
    <property type="entry name" value="Calycin"/>
</dbReference>
<feature type="domain" description="YHS" evidence="2">
    <location>
        <begin position="219"/>
        <end position="247"/>
    </location>
</feature>
<feature type="signal peptide" evidence="1">
    <location>
        <begin position="1"/>
        <end position="29"/>
    </location>
</feature>
<dbReference type="InterPro" id="IPR012348">
    <property type="entry name" value="RNR-like"/>
</dbReference>
<feature type="chain" id="PRO_5022197070" evidence="1">
    <location>
        <begin position="30"/>
        <end position="254"/>
    </location>
</feature>
<dbReference type="SUPFAM" id="SSF47240">
    <property type="entry name" value="Ferritin-like"/>
    <property type="match status" value="1"/>
</dbReference>
<evidence type="ECO:0000256" key="1">
    <source>
        <dbReference type="SAM" id="SignalP"/>
    </source>
</evidence>
<keyword evidence="5" id="KW-1185">Reference proteome</keyword>
<proteinExistence type="predicted"/>
<protein>
    <submittedName>
        <fullName evidence="4">YHS domain protein</fullName>
    </submittedName>
</protein>
<dbReference type="InterPro" id="IPR014878">
    <property type="entry name" value="THAP4-like_heme-bd"/>
</dbReference>
<dbReference type="InterPro" id="IPR009078">
    <property type="entry name" value="Ferritin-like_SF"/>
</dbReference>
<keyword evidence="1" id="KW-0732">Signal</keyword>
<feature type="domain" description="THAP4-like heme-binding" evidence="3">
    <location>
        <begin position="40"/>
        <end position="193"/>
    </location>
</feature>
<dbReference type="Proteomes" id="UP000317093">
    <property type="component" value="Chromosome"/>
</dbReference>
<dbReference type="Gene3D" id="2.40.128.20">
    <property type="match status" value="1"/>
</dbReference>
<evidence type="ECO:0000259" key="3">
    <source>
        <dbReference type="Pfam" id="PF08768"/>
    </source>
</evidence>
<evidence type="ECO:0000313" key="5">
    <source>
        <dbReference type="Proteomes" id="UP000317093"/>
    </source>
</evidence>
<sequence precursor="true">MIKSTVAHSTRPLLLALVVAGLGAGSTSAAEIPEEVMAALQRWQPIIGEWEGSGQTESRPKRNWDEKIAVIWKFNSKKGRVAFHFRFENTTKKQTSKSKMVLAEALMTFDPEKQVYVFQAFTAGDDPAMVVFEGTPKSESTIEFERVDKGSAKDDLDKLQIKLLNQGDRLVYTFYMRRGRRSFAPYATVGLDREGTSLVGGAAKGPECIVSGGKGTIAVSYKGKTYYVCCTGCQAMFNEDPERYVNKTKKITSE</sequence>
<dbReference type="Pfam" id="PF08768">
    <property type="entry name" value="THAP4_heme-bd"/>
    <property type="match status" value="1"/>
</dbReference>
<dbReference type="GO" id="GO:0016491">
    <property type="term" value="F:oxidoreductase activity"/>
    <property type="evidence" value="ECO:0007669"/>
    <property type="project" value="InterPro"/>
</dbReference>
<dbReference type="Pfam" id="PF04945">
    <property type="entry name" value="YHS"/>
    <property type="match status" value="1"/>
</dbReference>
<dbReference type="RefSeq" id="WP_145262175.1">
    <property type="nucleotide sequence ID" value="NZ_CP036279.1"/>
</dbReference>
<evidence type="ECO:0000313" key="4">
    <source>
        <dbReference type="EMBL" id="QDU64166.1"/>
    </source>
</evidence>
<organism evidence="4 5">
    <name type="scientific">Kolteria novifilia</name>
    <dbReference type="NCBI Taxonomy" id="2527975"/>
    <lineage>
        <taxon>Bacteria</taxon>
        <taxon>Pseudomonadati</taxon>
        <taxon>Planctomycetota</taxon>
        <taxon>Planctomycetia</taxon>
        <taxon>Kolteriales</taxon>
        <taxon>Kolteriaceae</taxon>
        <taxon>Kolteria</taxon>
    </lineage>
</organism>
<accession>A0A518BB05</accession>
<dbReference type="Gene3D" id="1.10.620.20">
    <property type="entry name" value="Ribonucleotide Reductase, subunit A"/>
    <property type="match status" value="1"/>
</dbReference>
<dbReference type="OrthoDB" id="281529at2"/>
<dbReference type="KEGG" id="knv:Pan216_50550"/>
<reference evidence="4 5" key="1">
    <citation type="submission" date="2019-02" db="EMBL/GenBank/DDBJ databases">
        <title>Deep-cultivation of Planctomycetes and their phenomic and genomic characterization uncovers novel biology.</title>
        <authorList>
            <person name="Wiegand S."/>
            <person name="Jogler M."/>
            <person name="Boedeker C."/>
            <person name="Pinto D."/>
            <person name="Vollmers J."/>
            <person name="Rivas-Marin E."/>
            <person name="Kohn T."/>
            <person name="Peeters S.H."/>
            <person name="Heuer A."/>
            <person name="Rast P."/>
            <person name="Oberbeckmann S."/>
            <person name="Bunk B."/>
            <person name="Jeske O."/>
            <person name="Meyerdierks A."/>
            <person name="Storesund J.E."/>
            <person name="Kallscheuer N."/>
            <person name="Luecker S."/>
            <person name="Lage O.M."/>
            <person name="Pohl T."/>
            <person name="Merkel B.J."/>
            <person name="Hornburger P."/>
            <person name="Mueller R.-W."/>
            <person name="Bruemmer F."/>
            <person name="Labrenz M."/>
            <person name="Spormann A.M."/>
            <person name="Op den Camp H."/>
            <person name="Overmann J."/>
            <person name="Amann R."/>
            <person name="Jetten M.S.M."/>
            <person name="Mascher T."/>
            <person name="Medema M.H."/>
            <person name="Devos D.P."/>
            <person name="Kaster A.-K."/>
            <person name="Ovreas L."/>
            <person name="Rohde M."/>
            <person name="Galperin M.Y."/>
            <person name="Jogler C."/>
        </authorList>
    </citation>
    <scope>NUCLEOTIDE SEQUENCE [LARGE SCALE GENOMIC DNA]</scope>
    <source>
        <strain evidence="4 5">Pan216</strain>
    </source>
</reference>
<gene>
    <name evidence="4" type="ORF">Pan216_50550</name>
</gene>
<dbReference type="AlphaFoldDB" id="A0A518BB05"/>
<dbReference type="InterPro" id="IPR007029">
    <property type="entry name" value="YHS_dom"/>
</dbReference>
<name>A0A518BB05_9BACT</name>
<evidence type="ECO:0000259" key="2">
    <source>
        <dbReference type="Pfam" id="PF04945"/>
    </source>
</evidence>